<evidence type="ECO:0000259" key="6">
    <source>
        <dbReference type="Pfam" id="PF21317"/>
    </source>
</evidence>
<dbReference type="EMBL" id="BAAACW010000142">
    <property type="protein sequence ID" value="GAA0369707.1"/>
    <property type="molecule type" value="Genomic_DNA"/>
</dbReference>
<evidence type="ECO:0000259" key="7">
    <source>
        <dbReference type="Pfam" id="PF21467"/>
    </source>
</evidence>
<evidence type="ECO:0000256" key="1">
    <source>
        <dbReference type="ARBA" id="ARBA00009809"/>
    </source>
</evidence>
<evidence type="ECO:0000313" key="8">
    <source>
        <dbReference type="EMBL" id="GAA0369707.1"/>
    </source>
</evidence>
<dbReference type="Pfam" id="PF01301">
    <property type="entry name" value="Glyco_hydro_35"/>
    <property type="match status" value="1"/>
</dbReference>
<dbReference type="SUPFAM" id="SSF51445">
    <property type="entry name" value="(Trans)glycosidases"/>
    <property type="match status" value="1"/>
</dbReference>
<dbReference type="Pfam" id="PF21467">
    <property type="entry name" value="BetaGal_gal-bd"/>
    <property type="match status" value="1"/>
</dbReference>
<dbReference type="SUPFAM" id="SSF49785">
    <property type="entry name" value="Galactose-binding domain-like"/>
    <property type="match status" value="1"/>
</dbReference>
<reference evidence="9" key="1">
    <citation type="journal article" date="2019" name="Int. J. Syst. Evol. Microbiol.">
        <title>The Global Catalogue of Microorganisms (GCM) 10K type strain sequencing project: providing services to taxonomists for standard genome sequencing and annotation.</title>
        <authorList>
            <consortium name="The Broad Institute Genomics Platform"/>
            <consortium name="The Broad Institute Genome Sequencing Center for Infectious Disease"/>
            <person name="Wu L."/>
            <person name="Ma J."/>
        </authorList>
    </citation>
    <scope>NUCLEOTIDE SEQUENCE [LARGE SCALE GENOMIC DNA]</scope>
    <source>
        <strain evidence="9">JCM 12662</strain>
    </source>
</reference>
<evidence type="ECO:0000256" key="2">
    <source>
        <dbReference type="ARBA" id="ARBA00022801"/>
    </source>
</evidence>
<dbReference type="Pfam" id="PF21317">
    <property type="entry name" value="BetaGal_ABD_1"/>
    <property type="match status" value="1"/>
</dbReference>
<dbReference type="InterPro" id="IPR008979">
    <property type="entry name" value="Galactose-bd-like_sf"/>
</dbReference>
<evidence type="ECO:0000259" key="5">
    <source>
        <dbReference type="Pfam" id="PF01301"/>
    </source>
</evidence>
<dbReference type="InterPro" id="IPR001944">
    <property type="entry name" value="Glycoside_Hdrlase_35"/>
</dbReference>
<feature type="domain" description="Beta-galactosidase galactose-binding" evidence="7">
    <location>
        <begin position="512"/>
        <end position="570"/>
    </location>
</feature>
<dbReference type="Gene3D" id="2.60.120.260">
    <property type="entry name" value="Galactose-binding domain-like"/>
    <property type="match status" value="2"/>
</dbReference>
<keyword evidence="2" id="KW-0378">Hydrolase</keyword>
<dbReference type="PIRSF" id="PIRSF006336">
    <property type="entry name" value="B-gal"/>
    <property type="match status" value="1"/>
</dbReference>
<evidence type="ECO:0000256" key="3">
    <source>
        <dbReference type="ARBA" id="ARBA00023295"/>
    </source>
</evidence>
<evidence type="ECO:0000256" key="4">
    <source>
        <dbReference type="RuleBase" id="RU003679"/>
    </source>
</evidence>
<keyword evidence="3" id="KW-0326">Glycosidase</keyword>
<dbReference type="RefSeq" id="WP_343756552.1">
    <property type="nucleotide sequence ID" value="NZ_BAAACW010000142.1"/>
</dbReference>
<comment type="caution">
    <text evidence="8">The sequence shown here is derived from an EMBL/GenBank/DDBJ whole genome shotgun (WGS) entry which is preliminary data.</text>
</comment>
<name>A0ABP3HIV1_9LACT</name>
<proteinExistence type="inferred from homology"/>
<comment type="similarity">
    <text evidence="1 4">Belongs to the glycosyl hydrolase 35 family.</text>
</comment>
<accession>A0ABP3HIV1</accession>
<sequence length="597" mass="69305">MSKTFEIKDDFYLNNEPVQIISGAMHYVRVVPEYWEDRLLKIKAMGCNTVETYVPWNAHEPEKGEFCFTGMYDLVKFIKLVDKLDLHLILRISPYICAEWEFGGLPYWLLKDKDMRVRSTYEPFMTHVEDYFSEIIPMISEYQIHKNGPIILVQVENEYGYFSNEKSYIKNISELYTKYGIEVPLVTSDSTRASIMNAGKLPEVAMPTVNCGANLKERLSILDEINPGKPKMVMEFWIGWFNIWGHPTQQERPLDPILKDLEDILEMGHVNIYMAHGGTNFGFMNGSNYYEREKDGYFIDEYAPATTSYDYGAPISEDGSLNHRFYSIQKVIHESTGKDIDHTQSLNNAIKGKYDKVTVKQKVSLFSCLDDLSQPTSSSYPLTMEELNQDYGYLLYESEIDAVSEEQSIKLIDVNDRAQVYLNNEWQFSSYLNDFNLKRKLKLNKNEKNNLKILVENMGRVNFGPYMNQQRKGISGAVMLDEYQQTGWTHYPLNMKNIEKVDFDKPYIKGQPAFYQFNLTISDPKDTYMYLPEWGKGVIFVNGFNIGRFWENGPQESYYVPGPLLKEGNNEIIIFESEGKATDTIYFIDELKLKKGE</sequence>
<feature type="domain" description="Glycoside hydrolase 35 catalytic" evidence="5">
    <location>
        <begin position="11"/>
        <end position="334"/>
    </location>
</feature>
<dbReference type="Gene3D" id="3.20.20.80">
    <property type="entry name" value="Glycosidases"/>
    <property type="match status" value="1"/>
</dbReference>
<dbReference type="InterPro" id="IPR026283">
    <property type="entry name" value="B-gal_1-like"/>
</dbReference>
<keyword evidence="9" id="KW-1185">Reference proteome</keyword>
<organism evidence="8 9">
    <name type="scientific">Alkalibacterium iburiense</name>
    <dbReference type="NCBI Taxonomy" id="290589"/>
    <lineage>
        <taxon>Bacteria</taxon>
        <taxon>Bacillati</taxon>
        <taxon>Bacillota</taxon>
        <taxon>Bacilli</taxon>
        <taxon>Lactobacillales</taxon>
        <taxon>Carnobacteriaceae</taxon>
        <taxon>Alkalibacterium</taxon>
    </lineage>
</organism>
<dbReference type="InterPro" id="IPR031330">
    <property type="entry name" value="Gly_Hdrlase_35_cat"/>
</dbReference>
<dbReference type="PRINTS" id="PR00742">
    <property type="entry name" value="GLHYDRLASE35"/>
</dbReference>
<dbReference type="InterPro" id="IPR048913">
    <property type="entry name" value="BetaGal_gal-bd"/>
</dbReference>
<feature type="domain" description="Beta-galactosidase 1-like first all-beta" evidence="6">
    <location>
        <begin position="381"/>
        <end position="494"/>
    </location>
</feature>
<dbReference type="PANTHER" id="PTHR23421">
    <property type="entry name" value="BETA-GALACTOSIDASE RELATED"/>
    <property type="match status" value="1"/>
</dbReference>
<dbReference type="InterPro" id="IPR017853">
    <property type="entry name" value="GH"/>
</dbReference>
<protein>
    <submittedName>
        <fullName evidence="8">Beta-galactosidase</fullName>
    </submittedName>
</protein>
<dbReference type="Proteomes" id="UP001501166">
    <property type="component" value="Unassembled WGS sequence"/>
</dbReference>
<gene>
    <name evidence="8" type="ORF">GCM10008932_21650</name>
</gene>
<evidence type="ECO:0000313" key="9">
    <source>
        <dbReference type="Proteomes" id="UP001501166"/>
    </source>
</evidence>
<dbReference type="InterPro" id="IPR048912">
    <property type="entry name" value="BetaGal1-like_ABD1"/>
</dbReference>